<dbReference type="CDD" id="cd01837">
    <property type="entry name" value="SGNH_plant_lipase_like"/>
    <property type="match status" value="1"/>
</dbReference>
<organism evidence="3 4">
    <name type="scientific">Nelumbo nucifera</name>
    <name type="common">Sacred lotus</name>
    <dbReference type="NCBI Taxonomy" id="4432"/>
    <lineage>
        <taxon>Eukaryota</taxon>
        <taxon>Viridiplantae</taxon>
        <taxon>Streptophyta</taxon>
        <taxon>Embryophyta</taxon>
        <taxon>Tracheophyta</taxon>
        <taxon>Spermatophyta</taxon>
        <taxon>Magnoliopsida</taxon>
        <taxon>Proteales</taxon>
        <taxon>Nelumbonaceae</taxon>
        <taxon>Nelumbo</taxon>
    </lineage>
</organism>
<evidence type="ECO:0000256" key="2">
    <source>
        <dbReference type="ARBA" id="ARBA00022729"/>
    </source>
</evidence>
<dbReference type="OrthoDB" id="1600564at2759"/>
<dbReference type="Pfam" id="PF00657">
    <property type="entry name" value="Lipase_GDSL"/>
    <property type="match status" value="1"/>
</dbReference>
<evidence type="ECO:0000256" key="1">
    <source>
        <dbReference type="ARBA" id="ARBA00008668"/>
    </source>
</evidence>
<gene>
    <name evidence="4" type="primary">LOC104597364</name>
</gene>
<dbReference type="Proteomes" id="UP000189703">
    <property type="component" value="Unplaced"/>
</dbReference>
<dbReference type="PANTHER" id="PTHR45642">
    <property type="entry name" value="GDSL ESTERASE/LIPASE EXL3"/>
    <property type="match status" value="1"/>
</dbReference>
<dbReference type="RefSeq" id="XP_010257136.1">
    <property type="nucleotide sequence ID" value="XM_010258834.1"/>
</dbReference>
<dbReference type="SUPFAM" id="SSF52266">
    <property type="entry name" value="SGNH hydrolase"/>
    <property type="match status" value="1"/>
</dbReference>
<dbReference type="KEGG" id="nnu:104597364"/>
<dbReference type="GeneID" id="104597364"/>
<name>A0A1U7ZSA1_NELNU</name>
<evidence type="ECO:0000313" key="3">
    <source>
        <dbReference type="Proteomes" id="UP000189703"/>
    </source>
</evidence>
<dbReference type="InterPro" id="IPR036514">
    <property type="entry name" value="SGNH_hydro_sf"/>
</dbReference>
<keyword evidence="3" id="KW-1185">Reference proteome</keyword>
<dbReference type="PANTHER" id="PTHR45642:SF139">
    <property type="entry name" value="SGNH HYDROLASE-TYPE ESTERASE DOMAIN-CONTAINING PROTEIN"/>
    <property type="match status" value="1"/>
</dbReference>
<comment type="similarity">
    <text evidence="1">Belongs to the 'GDSL' lipolytic enzyme family.</text>
</comment>
<dbReference type="FunCoup" id="A0A1U7ZSA1">
    <property type="interactions" value="64"/>
</dbReference>
<dbReference type="AlphaFoldDB" id="A0A1U7ZSA1"/>
<dbReference type="OMA" id="GTNDMLY"/>
<dbReference type="GO" id="GO:0016788">
    <property type="term" value="F:hydrolase activity, acting on ester bonds"/>
    <property type="evidence" value="ECO:0007669"/>
    <property type="project" value="InterPro"/>
</dbReference>
<protein>
    <submittedName>
        <fullName evidence="4">GDSL esterase/lipase At2g40250-like</fullName>
    </submittedName>
</protein>
<dbReference type="eggNOG" id="ENOG502QTDW">
    <property type="taxonomic scope" value="Eukaryota"/>
</dbReference>
<dbReference type="InterPro" id="IPR035669">
    <property type="entry name" value="SGNH_plant_lipase-like"/>
</dbReference>
<keyword evidence="2" id="KW-0732">Signal</keyword>
<reference evidence="4" key="1">
    <citation type="submission" date="2025-08" db="UniProtKB">
        <authorList>
            <consortium name="RefSeq"/>
        </authorList>
    </citation>
    <scope>IDENTIFICATION</scope>
</reference>
<dbReference type="InterPro" id="IPR050592">
    <property type="entry name" value="GDSL_lipolytic_enzyme"/>
</dbReference>
<accession>A0A1U7ZSA1</accession>
<proteinExistence type="inferred from homology"/>
<dbReference type="Gene3D" id="3.40.50.1110">
    <property type="entry name" value="SGNH hydrolase"/>
    <property type="match status" value="1"/>
</dbReference>
<sequence length="367" mass="39985">MTLKRTSSAAFSIFLIFSASFLFLVVPLNAAPSKISAVYAFGDSTLDPGNNNHLGTLFRGDHPPYGRDFPGQIATGRFTDGRLMTDFTVSSLGIKDLLPAYLDPRVSNLDLLTGVSFASAGTGIDDLTATISNVAHMSTQLHYFEQCLARMQSTVGREAASRIVEDALFAIGIGTNDMIFNFYDLPTRRGQFSLPAYHDFLLHNLESFVMRLYSMGARRFSISGLPPIGCLPVQETAGSILPIPGGHMLQRVCNDAENQDSQAYNAKLQALVLRLQATLPGTRFAYVDIYNPLLDMITNPGKYGFVETRRGCCGTGLVEMGGMCNAATPVCPDPSKFVFWDAVHPTQTTYQILANIFTATVIPHLVN</sequence>
<dbReference type="InterPro" id="IPR001087">
    <property type="entry name" value="GDSL"/>
</dbReference>
<evidence type="ECO:0000313" key="4">
    <source>
        <dbReference type="RefSeq" id="XP_010257136.1"/>
    </source>
</evidence>